<dbReference type="SUPFAM" id="SSF46785">
    <property type="entry name" value="Winged helix' DNA-binding domain"/>
    <property type="match status" value="1"/>
</dbReference>
<protein>
    <recommendedName>
        <fullName evidence="4">PCI domain-containing protein</fullName>
    </recommendedName>
</protein>
<gene>
    <name evidence="5" type="ORF">BMF94_2078</name>
</gene>
<comment type="caution">
    <text evidence="5">The sequence shown here is derived from an EMBL/GenBank/DDBJ whole genome shotgun (WGS) entry which is preliminary data.</text>
</comment>
<feature type="region of interest" description="Disordered" evidence="3">
    <location>
        <begin position="1"/>
        <end position="20"/>
    </location>
</feature>
<dbReference type="PROSITE" id="PS50250">
    <property type="entry name" value="PCI"/>
    <property type="match status" value="1"/>
</dbReference>
<evidence type="ECO:0000256" key="3">
    <source>
        <dbReference type="SAM" id="MobiDB-lite"/>
    </source>
</evidence>
<reference evidence="5 6" key="1">
    <citation type="journal article" date="2018" name="Front. Microbiol.">
        <title>Prospects for Fungal Bioremediation of Acidic Radioactive Waste Sites: Characterization and Genome Sequence of Rhodotorula taiwanensis MD1149.</title>
        <authorList>
            <person name="Tkavc R."/>
            <person name="Matrosova V.Y."/>
            <person name="Grichenko O.E."/>
            <person name="Gostincar C."/>
            <person name="Volpe R.P."/>
            <person name="Klimenkova P."/>
            <person name="Gaidamakova E.K."/>
            <person name="Zhou C.E."/>
            <person name="Stewart B.J."/>
            <person name="Lyman M.G."/>
            <person name="Malfatti S.A."/>
            <person name="Rubinfeld B."/>
            <person name="Courtot M."/>
            <person name="Singh J."/>
            <person name="Dalgard C.L."/>
            <person name="Hamilton T."/>
            <person name="Frey K.G."/>
            <person name="Gunde-Cimerman N."/>
            <person name="Dugan L."/>
            <person name="Daly M.J."/>
        </authorList>
    </citation>
    <scope>NUCLEOTIDE SEQUENCE [LARGE SCALE GENOMIC DNA]</scope>
    <source>
        <strain evidence="5 6">MD1149</strain>
    </source>
</reference>
<dbReference type="InterPro" id="IPR000717">
    <property type="entry name" value="PCI_dom"/>
</dbReference>
<dbReference type="GO" id="GO:0008541">
    <property type="term" value="C:proteasome regulatory particle, lid subcomplex"/>
    <property type="evidence" value="ECO:0007669"/>
    <property type="project" value="TreeGrafter"/>
</dbReference>
<dbReference type="Proteomes" id="UP000237144">
    <property type="component" value="Unassembled WGS sequence"/>
</dbReference>
<dbReference type="InterPro" id="IPR057985">
    <property type="entry name" value="TPR_PSMD3_N"/>
</dbReference>
<dbReference type="Pfam" id="PF25573">
    <property type="entry name" value="TPR_PSMD3_N"/>
    <property type="match status" value="1"/>
</dbReference>
<dbReference type="OrthoDB" id="1713558at2759"/>
<dbReference type="Gene3D" id="1.25.40.570">
    <property type="match status" value="1"/>
</dbReference>
<keyword evidence="2" id="KW-0647">Proteasome</keyword>
<organism evidence="5 6">
    <name type="scientific">Rhodotorula taiwanensis</name>
    <dbReference type="NCBI Taxonomy" id="741276"/>
    <lineage>
        <taxon>Eukaryota</taxon>
        <taxon>Fungi</taxon>
        <taxon>Dikarya</taxon>
        <taxon>Basidiomycota</taxon>
        <taxon>Pucciniomycotina</taxon>
        <taxon>Microbotryomycetes</taxon>
        <taxon>Sporidiobolales</taxon>
        <taxon>Sporidiobolaceae</taxon>
        <taxon>Rhodotorula</taxon>
    </lineage>
</organism>
<feature type="compositionally biased region" description="Basic and acidic residues" evidence="3">
    <location>
        <begin position="550"/>
        <end position="570"/>
    </location>
</feature>
<keyword evidence="6" id="KW-1185">Reference proteome</keyword>
<dbReference type="InterPro" id="IPR036390">
    <property type="entry name" value="WH_DNA-bd_sf"/>
</dbReference>
<dbReference type="GO" id="GO:0042176">
    <property type="term" value="P:regulation of protein catabolic process"/>
    <property type="evidence" value="ECO:0007669"/>
    <property type="project" value="InterPro"/>
</dbReference>
<dbReference type="STRING" id="741276.A0A2S5BDE7"/>
<dbReference type="SMART" id="SM00088">
    <property type="entry name" value="PINT"/>
    <property type="match status" value="1"/>
</dbReference>
<evidence type="ECO:0000256" key="2">
    <source>
        <dbReference type="ARBA" id="ARBA00022942"/>
    </source>
</evidence>
<dbReference type="GO" id="GO:0030234">
    <property type="term" value="F:enzyme regulator activity"/>
    <property type="evidence" value="ECO:0007669"/>
    <property type="project" value="InterPro"/>
</dbReference>
<evidence type="ECO:0000256" key="1">
    <source>
        <dbReference type="ARBA" id="ARBA00007912"/>
    </source>
</evidence>
<comment type="similarity">
    <text evidence="1">Belongs to the proteasome subunit S3 family.</text>
</comment>
<dbReference type="InterPro" id="IPR013586">
    <property type="entry name" value="PSMD3_C"/>
</dbReference>
<name>A0A2S5BDE7_9BASI</name>
<dbReference type="SMART" id="SM00753">
    <property type="entry name" value="PAM"/>
    <property type="match status" value="1"/>
</dbReference>
<dbReference type="InterPro" id="IPR050756">
    <property type="entry name" value="CSN3"/>
</dbReference>
<dbReference type="AlphaFoldDB" id="A0A2S5BDE7"/>
<evidence type="ECO:0000313" key="5">
    <source>
        <dbReference type="EMBL" id="POY74805.1"/>
    </source>
</evidence>
<dbReference type="Pfam" id="PF08375">
    <property type="entry name" value="Rpn3_C"/>
    <property type="match status" value="1"/>
</dbReference>
<dbReference type="PANTHER" id="PTHR10758:SF2">
    <property type="entry name" value="26S PROTEASOME NON-ATPASE REGULATORY SUBUNIT 3"/>
    <property type="match status" value="1"/>
</dbReference>
<proteinExistence type="inferred from homology"/>
<accession>A0A2S5BDE7</accession>
<feature type="compositionally biased region" description="Low complexity" evidence="3">
    <location>
        <begin position="167"/>
        <end position="184"/>
    </location>
</feature>
<feature type="compositionally biased region" description="Polar residues" evidence="3">
    <location>
        <begin position="150"/>
        <end position="161"/>
    </location>
</feature>
<evidence type="ECO:0000313" key="6">
    <source>
        <dbReference type="Proteomes" id="UP000237144"/>
    </source>
</evidence>
<dbReference type="PANTHER" id="PTHR10758">
    <property type="entry name" value="26S PROTEASOME NON-ATPASE REGULATORY SUBUNIT 3/COP9 SIGNALOSOME COMPLEX SUBUNIT 3"/>
    <property type="match status" value="1"/>
</dbReference>
<evidence type="ECO:0000259" key="4">
    <source>
        <dbReference type="PROSITE" id="PS50250"/>
    </source>
</evidence>
<sequence>MTDVDMTATPAQGPEPSTAPVDPVALVTTNIQHNLALLNQAVSLLEPRLTTRALRSLAPIRQYVNAANDNKAALAHVIRSTGLYAQGEIPSPPEVSILVTFRTALAGDADDTPASLPVPGLRAPGSDRQKRLIDALGNPEPPKAPEPAASTDTMEVESTATDKPAETESATATASTSNAATAPATKKERKKADPNALPKEIASTLPEADAYLSLLVLLSLLDAKSPQAQEYAAKEIEYFAQMNRRTMDQLASKFYFYWVRAHELAGDDVAALRPTLLAAQRTAALRRDDDLQATLLPLLLRNYLDHGLYDQADRLVSKTQFPEATAQNNQLARWYYYLGRIRAIQLDYSVAHASLLQSIRRGPSDFSAAPGFFQHAHKLLVLVSLLMGEIPERKVFREPVLRKALRPYLEIAQAVRVGDIQAFNAALEQHARVFTADRNLSLVHRLRHNVIKTALRTISLAYSRISLRDISAKLALDSEEDAEYIVAKAIRDGVVVAKVDHEKGEMTSRETGDVYSTGEPMKEFDRRIGFLLDLYNQSVKSMRYPLNAHSKELASADEARERERELAKEIEEGDSDGGLDGPGDMDSF</sequence>
<dbReference type="EMBL" id="PJQD01000021">
    <property type="protein sequence ID" value="POY74805.1"/>
    <property type="molecule type" value="Genomic_DNA"/>
</dbReference>
<dbReference type="Pfam" id="PF01399">
    <property type="entry name" value="PCI"/>
    <property type="match status" value="1"/>
</dbReference>
<feature type="domain" description="PCI" evidence="4">
    <location>
        <begin position="332"/>
        <end position="513"/>
    </location>
</feature>
<feature type="region of interest" description="Disordered" evidence="3">
    <location>
        <begin position="550"/>
        <end position="588"/>
    </location>
</feature>
<dbReference type="GO" id="GO:0006511">
    <property type="term" value="P:ubiquitin-dependent protein catabolic process"/>
    <property type="evidence" value="ECO:0007669"/>
    <property type="project" value="TreeGrafter"/>
</dbReference>
<feature type="region of interest" description="Disordered" evidence="3">
    <location>
        <begin position="108"/>
        <end position="197"/>
    </location>
</feature>